<feature type="transmembrane region" description="Helical" evidence="1">
    <location>
        <begin position="340"/>
        <end position="358"/>
    </location>
</feature>
<evidence type="ECO:0008006" key="4">
    <source>
        <dbReference type="Google" id="ProtNLM"/>
    </source>
</evidence>
<keyword evidence="1" id="KW-0472">Membrane</keyword>
<feature type="transmembrane region" description="Helical" evidence="1">
    <location>
        <begin position="231"/>
        <end position="249"/>
    </location>
</feature>
<dbReference type="Proteomes" id="UP000238362">
    <property type="component" value="Unassembled WGS sequence"/>
</dbReference>
<dbReference type="EMBL" id="PVNH01000015">
    <property type="protein sequence ID" value="PRX43458.1"/>
    <property type="molecule type" value="Genomic_DNA"/>
</dbReference>
<reference evidence="2 3" key="1">
    <citation type="submission" date="2018-03" db="EMBL/GenBank/DDBJ databases">
        <title>Genomic Encyclopedia of Type Strains, Phase III (KMG-III): the genomes of soil and plant-associated and newly described type strains.</title>
        <authorList>
            <person name="Whitman W."/>
        </authorList>
    </citation>
    <scope>NUCLEOTIDE SEQUENCE [LARGE SCALE GENOMIC DNA]</scope>
    <source>
        <strain evidence="2 3">CGMCC 4.7125</strain>
    </source>
</reference>
<evidence type="ECO:0000256" key="1">
    <source>
        <dbReference type="SAM" id="Phobius"/>
    </source>
</evidence>
<keyword evidence="1" id="KW-1133">Transmembrane helix</keyword>
<feature type="transmembrane region" description="Helical" evidence="1">
    <location>
        <begin position="309"/>
        <end position="328"/>
    </location>
</feature>
<feature type="transmembrane region" description="Helical" evidence="1">
    <location>
        <begin position="128"/>
        <end position="151"/>
    </location>
</feature>
<feature type="transmembrane region" description="Helical" evidence="1">
    <location>
        <begin position="12"/>
        <end position="31"/>
    </location>
</feature>
<accession>A0A2T0LKN6</accession>
<name>A0A2T0LKN6_9PSEU</name>
<organism evidence="2 3">
    <name type="scientific">Prauserella shujinwangii</name>
    <dbReference type="NCBI Taxonomy" id="1453103"/>
    <lineage>
        <taxon>Bacteria</taxon>
        <taxon>Bacillati</taxon>
        <taxon>Actinomycetota</taxon>
        <taxon>Actinomycetes</taxon>
        <taxon>Pseudonocardiales</taxon>
        <taxon>Pseudonocardiaceae</taxon>
        <taxon>Prauserella</taxon>
    </lineage>
</organism>
<evidence type="ECO:0000313" key="3">
    <source>
        <dbReference type="Proteomes" id="UP000238362"/>
    </source>
</evidence>
<feature type="transmembrane region" description="Helical" evidence="1">
    <location>
        <begin position="365"/>
        <end position="385"/>
    </location>
</feature>
<gene>
    <name evidence="2" type="ORF">B0I33_11576</name>
</gene>
<evidence type="ECO:0000313" key="2">
    <source>
        <dbReference type="EMBL" id="PRX43458.1"/>
    </source>
</evidence>
<dbReference type="AlphaFoldDB" id="A0A2T0LKN6"/>
<keyword evidence="1" id="KW-0812">Transmembrane</keyword>
<keyword evidence="3" id="KW-1185">Reference proteome</keyword>
<proteinExistence type="predicted"/>
<feature type="transmembrane region" description="Helical" evidence="1">
    <location>
        <begin position="157"/>
        <end position="176"/>
    </location>
</feature>
<feature type="transmembrane region" description="Helical" evidence="1">
    <location>
        <begin position="281"/>
        <end position="302"/>
    </location>
</feature>
<sequence length="558" mass="58434">MPPPAVGRRVPEWLRALAPVLAGTALIAWHGSRFGHWIVDDAAITFAYARNVAEGNGPVLQPGADPTEGFSNPSWLALLSLGRLIGLFDHGTILGVPDYVLFPKALALLCCAGLLAACHLAARRVTRLPGLVTLATGALLAANPSFVIWCLSGLENALFALAVTALAATLFSAVCADRDGRLTAPRTALAAGGLAALAALTRPDGLVYVAAYPGTLLLLAHRGSLGASARAALISVATFAVPFGGYLAWRSVRFGELLSLPALAKNQDLPELADLARTGDLVSYVGAPAAITAAVLVGAALMRPSPLRAGLVPLLVTGGLAAIAYAVLKDDWMGQLRFATPVWAVGAFTAALAGAAVLRHLATRARAVLVAVLALALAVSGSLFATASQEFRASPTVAMCGVAERFGRTFNAYAGVLGVERGSLALPDVGGTALTSRLDVVDLAGLTHARIAGFWSHRDWAGLRDYLYEEARPTFLHAHGFWSRRTGVLRDERLRRDYVPVVPRAGGAEDWVRRDAVPGPAALARLRDYARDLSLSVPPRGHCGAVLRPGQLPRYAVN</sequence>
<protein>
    <recommendedName>
        <fullName evidence="4">4-amino-4-deoxy-L-arabinose transferase-like glycosyltransferase</fullName>
    </recommendedName>
</protein>
<feature type="transmembrane region" description="Helical" evidence="1">
    <location>
        <begin position="101"/>
        <end position="121"/>
    </location>
</feature>
<comment type="caution">
    <text evidence="2">The sequence shown here is derived from an EMBL/GenBank/DDBJ whole genome shotgun (WGS) entry which is preliminary data.</text>
</comment>